<name>A0A4Z0V2E8_9BACT</name>
<comment type="caution">
    <text evidence="2">The sequence shown here is derived from an EMBL/GenBank/DDBJ whole genome shotgun (WGS) entry which is preliminary data.</text>
</comment>
<dbReference type="RefSeq" id="WP_135469743.1">
    <property type="nucleotide sequence ID" value="NZ_CASJDB010000042.1"/>
</dbReference>
<reference evidence="2 3" key="1">
    <citation type="submission" date="2019-02" db="EMBL/GenBank/DDBJ databases">
        <title>Isolation and identification of novel species under the genus Muribaculum.</title>
        <authorList>
            <person name="Miyake S."/>
            <person name="Ding Y."/>
            <person name="Low A."/>
            <person name="Soh M."/>
            <person name="Seedorf H."/>
        </authorList>
    </citation>
    <scope>NUCLEOTIDE SEQUENCE [LARGE SCALE GENOMIC DNA]</scope>
    <source>
        <strain evidence="2 3">TLL-A3</strain>
    </source>
</reference>
<keyword evidence="1" id="KW-0472">Membrane</keyword>
<evidence type="ECO:0000313" key="2">
    <source>
        <dbReference type="EMBL" id="TGG39309.1"/>
    </source>
</evidence>
<evidence type="ECO:0000313" key="3">
    <source>
        <dbReference type="Proteomes" id="UP000297635"/>
    </source>
</evidence>
<gene>
    <name evidence="2" type="ORF">EZ315_00750</name>
</gene>
<keyword evidence="3" id="KW-1185">Reference proteome</keyword>
<accession>A0A4Z0V2E8</accession>
<dbReference type="EMBL" id="SJSA01000001">
    <property type="protein sequence ID" value="TGG39309.1"/>
    <property type="molecule type" value="Genomic_DNA"/>
</dbReference>
<organism evidence="2 3">
    <name type="scientific">Duncaniella freteri</name>
    <dbReference type="NCBI Taxonomy" id="2530391"/>
    <lineage>
        <taxon>Bacteria</taxon>
        <taxon>Pseudomonadati</taxon>
        <taxon>Bacteroidota</taxon>
        <taxon>Bacteroidia</taxon>
        <taxon>Bacteroidales</taxon>
        <taxon>Muribaculaceae</taxon>
        <taxon>Duncaniella</taxon>
    </lineage>
</organism>
<protein>
    <recommendedName>
        <fullName evidence="4">DUF3566 domain-containing protein</fullName>
    </recommendedName>
</protein>
<dbReference type="AlphaFoldDB" id="A0A4Z0V2E8"/>
<evidence type="ECO:0000256" key="1">
    <source>
        <dbReference type="SAM" id="Phobius"/>
    </source>
</evidence>
<dbReference type="GeneID" id="82148298"/>
<sequence length="132" mass="14703">MEDDKLKSLFSNFEPELSSDFLFMNKLQRNLNSVELIKQHTAEVRSRSRKAVAIAAIVGFIVGFLFSLSLPYLTDAISNWQLTLPSESVMNVFANNFTIIAWLVIGGTSVFAALNSYEVSLSLLRPKEANAI</sequence>
<feature type="transmembrane region" description="Helical" evidence="1">
    <location>
        <begin position="93"/>
        <end position="117"/>
    </location>
</feature>
<dbReference type="Proteomes" id="UP000297635">
    <property type="component" value="Unassembled WGS sequence"/>
</dbReference>
<proteinExistence type="predicted"/>
<feature type="transmembrane region" description="Helical" evidence="1">
    <location>
        <begin position="51"/>
        <end position="73"/>
    </location>
</feature>
<keyword evidence="1" id="KW-0812">Transmembrane</keyword>
<keyword evidence="1" id="KW-1133">Transmembrane helix</keyword>
<evidence type="ECO:0008006" key="4">
    <source>
        <dbReference type="Google" id="ProtNLM"/>
    </source>
</evidence>